<accession>A0A383ANH7</accession>
<organism evidence="2">
    <name type="scientific">marine metagenome</name>
    <dbReference type="NCBI Taxonomy" id="408172"/>
    <lineage>
        <taxon>unclassified sequences</taxon>
        <taxon>metagenomes</taxon>
        <taxon>ecological metagenomes</taxon>
    </lineage>
</organism>
<feature type="non-terminal residue" evidence="2">
    <location>
        <position position="1"/>
    </location>
</feature>
<evidence type="ECO:0000256" key="1">
    <source>
        <dbReference type="SAM" id="MobiDB-lite"/>
    </source>
</evidence>
<feature type="region of interest" description="Disordered" evidence="1">
    <location>
        <begin position="48"/>
        <end position="87"/>
    </location>
</feature>
<dbReference type="EMBL" id="UINC01193486">
    <property type="protein sequence ID" value="SVE09119.1"/>
    <property type="molecule type" value="Genomic_DNA"/>
</dbReference>
<feature type="compositionally biased region" description="Polar residues" evidence="1">
    <location>
        <begin position="50"/>
        <end position="66"/>
    </location>
</feature>
<evidence type="ECO:0000313" key="2">
    <source>
        <dbReference type="EMBL" id="SVE09119.1"/>
    </source>
</evidence>
<name>A0A383ANH7_9ZZZZ</name>
<feature type="non-terminal residue" evidence="2">
    <location>
        <position position="87"/>
    </location>
</feature>
<gene>
    <name evidence="2" type="ORF">METZ01_LOCUS461973</name>
</gene>
<dbReference type="AlphaFoldDB" id="A0A383ANH7"/>
<protein>
    <submittedName>
        <fullName evidence="2">Uncharacterized protein</fullName>
    </submittedName>
</protein>
<sequence>ILAQINPRSSSSSALGMAIPTTKSLVTLRLSGRRSLVRNRARKLCLKSITKPSATESNPSNSTLSPGQVLLQMRMTKPRCNPPSPPS</sequence>
<proteinExistence type="predicted"/>
<reference evidence="2" key="1">
    <citation type="submission" date="2018-05" db="EMBL/GenBank/DDBJ databases">
        <authorList>
            <person name="Lanie J.A."/>
            <person name="Ng W.-L."/>
            <person name="Kazmierczak K.M."/>
            <person name="Andrzejewski T.M."/>
            <person name="Davidsen T.M."/>
            <person name="Wayne K.J."/>
            <person name="Tettelin H."/>
            <person name="Glass J.I."/>
            <person name="Rusch D."/>
            <person name="Podicherti R."/>
            <person name="Tsui H.-C.T."/>
            <person name="Winkler M.E."/>
        </authorList>
    </citation>
    <scope>NUCLEOTIDE SEQUENCE</scope>
</reference>